<evidence type="ECO:0000256" key="3">
    <source>
        <dbReference type="ARBA" id="ARBA00023125"/>
    </source>
</evidence>
<keyword evidence="2" id="KW-0479">Metal-binding</keyword>
<proteinExistence type="predicted"/>
<sequence length="209" mass="23624">MPAYDFPDDDLLQSLIQLYFSSVNPFLPLLHRPTFDNAVNRRLYLTHSGFAKTVLLVCAVGARYSTDPRVSIPDTPPRETAGWKWFDQVKLSGHMVHSHPTLYDLQSYCASTLAAMFLECTSSPRACWTLVGFGMRLGQDIGAHRYKVRHTFPTVEQELEKRASWSVNPIIFLYAVCFNIGYSHLGSSSYSTHKQAPRWVAASRFSPTS</sequence>
<evidence type="ECO:0000259" key="5">
    <source>
        <dbReference type="Pfam" id="PF04082"/>
    </source>
</evidence>
<keyword evidence="3" id="KW-0238">DNA-binding</keyword>
<dbReference type="PANTHER" id="PTHR46910">
    <property type="entry name" value="TRANSCRIPTION FACTOR PDR1"/>
    <property type="match status" value="1"/>
</dbReference>
<keyword evidence="7" id="KW-1185">Reference proteome</keyword>
<dbReference type="GO" id="GO:0008270">
    <property type="term" value="F:zinc ion binding"/>
    <property type="evidence" value="ECO:0007669"/>
    <property type="project" value="InterPro"/>
</dbReference>
<organism evidence="6 7">
    <name type="scientific">Mycena metata</name>
    <dbReference type="NCBI Taxonomy" id="1033252"/>
    <lineage>
        <taxon>Eukaryota</taxon>
        <taxon>Fungi</taxon>
        <taxon>Dikarya</taxon>
        <taxon>Basidiomycota</taxon>
        <taxon>Agaricomycotina</taxon>
        <taxon>Agaricomycetes</taxon>
        <taxon>Agaricomycetidae</taxon>
        <taxon>Agaricales</taxon>
        <taxon>Marasmiineae</taxon>
        <taxon>Mycenaceae</taxon>
        <taxon>Mycena</taxon>
    </lineage>
</organism>
<evidence type="ECO:0000313" key="7">
    <source>
        <dbReference type="Proteomes" id="UP001215598"/>
    </source>
</evidence>
<evidence type="ECO:0000256" key="2">
    <source>
        <dbReference type="ARBA" id="ARBA00022723"/>
    </source>
</evidence>
<dbReference type="EMBL" id="JARKIB010000207">
    <property type="protein sequence ID" value="KAJ7723932.1"/>
    <property type="molecule type" value="Genomic_DNA"/>
</dbReference>
<dbReference type="Proteomes" id="UP001215598">
    <property type="component" value="Unassembled WGS sequence"/>
</dbReference>
<gene>
    <name evidence="6" type="ORF">B0H16DRAFT_1333786</name>
</gene>
<keyword evidence="4" id="KW-0539">Nucleus</keyword>
<dbReference type="GO" id="GO:0003700">
    <property type="term" value="F:DNA-binding transcription factor activity"/>
    <property type="evidence" value="ECO:0007669"/>
    <property type="project" value="InterPro"/>
</dbReference>
<comment type="subcellular location">
    <subcellularLocation>
        <location evidence="1">Nucleus</location>
    </subcellularLocation>
</comment>
<dbReference type="PANTHER" id="PTHR46910:SF3">
    <property type="entry name" value="HALOTOLERANCE PROTEIN 9-RELATED"/>
    <property type="match status" value="1"/>
</dbReference>
<dbReference type="AlphaFoldDB" id="A0AAD7MM70"/>
<dbReference type="GO" id="GO:0006351">
    <property type="term" value="P:DNA-templated transcription"/>
    <property type="evidence" value="ECO:0007669"/>
    <property type="project" value="InterPro"/>
</dbReference>
<reference evidence="6" key="1">
    <citation type="submission" date="2023-03" db="EMBL/GenBank/DDBJ databases">
        <title>Massive genome expansion in bonnet fungi (Mycena s.s.) driven by repeated elements and novel gene families across ecological guilds.</title>
        <authorList>
            <consortium name="Lawrence Berkeley National Laboratory"/>
            <person name="Harder C.B."/>
            <person name="Miyauchi S."/>
            <person name="Viragh M."/>
            <person name="Kuo A."/>
            <person name="Thoen E."/>
            <person name="Andreopoulos B."/>
            <person name="Lu D."/>
            <person name="Skrede I."/>
            <person name="Drula E."/>
            <person name="Henrissat B."/>
            <person name="Morin E."/>
            <person name="Kohler A."/>
            <person name="Barry K."/>
            <person name="LaButti K."/>
            <person name="Morin E."/>
            <person name="Salamov A."/>
            <person name="Lipzen A."/>
            <person name="Mereny Z."/>
            <person name="Hegedus B."/>
            <person name="Baldrian P."/>
            <person name="Stursova M."/>
            <person name="Weitz H."/>
            <person name="Taylor A."/>
            <person name="Grigoriev I.V."/>
            <person name="Nagy L.G."/>
            <person name="Martin F."/>
            <person name="Kauserud H."/>
        </authorList>
    </citation>
    <scope>NUCLEOTIDE SEQUENCE</scope>
    <source>
        <strain evidence="6">CBHHK182m</strain>
    </source>
</reference>
<dbReference type="GO" id="GO:0005634">
    <property type="term" value="C:nucleus"/>
    <property type="evidence" value="ECO:0007669"/>
    <property type="project" value="UniProtKB-SubCell"/>
</dbReference>
<dbReference type="InterPro" id="IPR050987">
    <property type="entry name" value="AtrR-like"/>
</dbReference>
<dbReference type="Pfam" id="PF04082">
    <property type="entry name" value="Fungal_trans"/>
    <property type="match status" value="1"/>
</dbReference>
<name>A0AAD7MM70_9AGAR</name>
<dbReference type="GO" id="GO:0003677">
    <property type="term" value="F:DNA binding"/>
    <property type="evidence" value="ECO:0007669"/>
    <property type="project" value="UniProtKB-KW"/>
</dbReference>
<comment type="caution">
    <text evidence="6">The sequence shown here is derived from an EMBL/GenBank/DDBJ whole genome shotgun (WGS) entry which is preliminary data.</text>
</comment>
<dbReference type="InterPro" id="IPR007219">
    <property type="entry name" value="XnlR_reg_dom"/>
</dbReference>
<feature type="domain" description="Xylanolytic transcriptional activator regulatory" evidence="5">
    <location>
        <begin position="16"/>
        <end position="167"/>
    </location>
</feature>
<evidence type="ECO:0000313" key="6">
    <source>
        <dbReference type="EMBL" id="KAJ7723932.1"/>
    </source>
</evidence>
<evidence type="ECO:0000256" key="4">
    <source>
        <dbReference type="ARBA" id="ARBA00023242"/>
    </source>
</evidence>
<protein>
    <submittedName>
        <fullName evidence="6">Fungal-specific transcription factor domain-containing protein</fullName>
    </submittedName>
</protein>
<dbReference type="CDD" id="cd12148">
    <property type="entry name" value="fungal_TF_MHR"/>
    <property type="match status" value="1"/>
</dbReference>
<accession>A0AAD7MM70</accession>
<evidence type="ECO:0000256" key="1">
    <source>
        <dbReference type="ARBA" id="ARBA00004123"/>
    </source>
</evidence>